<name>A0A8H7ESB6_9FUNG</name>
<evidence type="ECO:0000313" key="4">
    <source>
        <dbReference type="Proteomes" id="UP000605846"/>
    </source>
</evidence>
<dbReference type="SMART" id="SM00355">
    <property type="entry name" value="ZnF_C2H2"/>
    <property type="match status" value="2"/>
</dbReference>
<dbReference type="Gene3D" id="3.30.160.60">
    <property type="entry name" value="Classic Zinc Finger"/>
    <property type="match status" value="1"/>
</dbReference>
<accession>A0A8H7ESB6</accession>
<evidence type="ECO:0000313" key="3">
    <source>
        <dbReference type="EMBL" id="KAF7730986.1"/>
    </source>
</evidence>
<dbReference type="InterPro" id="IPR013087">
    <property type="entry name" value="Znf_C2H2_type"/>
</dbReference>
<keyword evidence="1" id="KW-0862">Zinc</keyword>
<evidence type="ECO:0000256" key="1">
    <source>
        <dbReference type="PROSITE-ProRule" id="PRU00042"/>
    </source>
</evidence>
<keyword evidence="1" id="KW-0863">Zinc-finger</keyword>
<organism evidence="3 4">
    <name type="scientific">Apophysomyces ossiformis</name>
    <dbReference type="NCBI Taxonomy" id="679940"/>
    <lineage>
        <taxon>Eukaryota</taxon>
        <taxon>Fungi</taxon>
        <taxon>Fungi incertae sedis</taxon>
        <taxon>Mucoromycota</taxon>
        <taxon>Mucoromycotina</taxon>
        <taxon>Mucoromycetes</taxon>
        <taxon>Mucorales</taxon>
        <taxon>Mucorineae</taxon>
        <taxon>Mucoraceae</taxon>
        <taxon>Apophysomyces</taxon>
    </lineage>
</organism>
<keyword evidence="4" id="KW-1185">Reference proteome</keyword>
<reference evidence="3" key="1">
    <citation type="submission" date="2020-01" db="EMBL/GenBank/DDBJ databases">
        <title>Genome Sequencing of Three Apophysomyces-Like Fungal Strains Confirms a Novel Fungal Genus in the Mucoromycota with divergent Burkholderia-like Endosymbiotic Bacteria.</title>
        <authorList>
            <person name="Stajich J.E."/>
            <person name="Macias A.M."/>
            <person name="Carter-House D."/>
            <person name="Lovett B."/>
            <person name="Kasson L.R."/>
            <person name="Berry K."/>
            <person name="Grigoriev I."/>
            <person name="Chang Y."/>
            <person name="Spatafora J."/>
            <person name="Kasson M.T."/>
        </authorList>
    </citation>
    <scope>NUCLEOTIDE SEQUENCE</scope>
    <source>
        <strain evidence="3">NRRL A-21654</strain>
    </source>
</reference>
<dbReference type="EMBL" id="JABAYA010000012">
    <property type="protein sequence ID" value="KAF7730986.1"/>
    <property type="molecule type" value="Genomic_DNA"/>
</dbReference>
<dbReference type="PROSITE" id="PS00028">
    <property type="entry name" value="ZINC_FINGER_C2H2_1"/>
    <property type="match status" value="1"/>
</dbReference>
<dbReference type="GO" id="GO:0008270">
    <property type="term" value="F:zinc ion binding"/>
    <property type="evidence" value="ECO:0007669"/>
    <property type="project" value="UniProtKB-KW"/>
</dbReference>
<dbReference type="OrthoDB" id="654211at2759"/>
<feature type="domain" description="C2H2-type" evidence="2">
    <location>
        <begin position="164"/>
        <end position="190"/>
    </location>
</feature>
<dbReference type="Proteomes" id="UP000605846">
    <property type="component" value="Unassembled WGS sequence"/>
</dbReference>
<evidence type="ECO:0000259" key="2">
    <source>
        <dbReference type="PROSITE" id="PS50157"/>
    </source>
</evidence>
<protein>
    <recommendedName>
        <fullName evidence="2">C2H2-type domain-containing protein</fullName>
    </recommendedName>
</protein>
<gene>
    <name evidence="3" type="ORF">EC973_001032</name>
</gene>
<proteinExistence type="predicted"/>
<keyword evidence="1" id="KW-0479">Metal-binding</keyword>
<dbReference type="AlphaFoldDB" id="A0A8H7ESB6"/>
<sequence>MSRHDVFVDVSRPTSEQPMDYQEKLADLGLPEGSSFSDDVGYPANFYEIMPNTLPATSVWYGLAMVSPPQLGLSTPSSLTDITDNESGCLTPETPCIIPNALAGQTSTDVAHPTPTEAARSPSNKYHCHGCQEDFINRHVFNRHQTSDKHLKSTGQVLGSNRIYRCEFCEYQANRVDALNRHRKQVHLKQ</sequence>
<comment type="caution">
    <text evidence="3">The sequence shown here is derived from an EMBL/GenBank/DDBJ whole genome shotgun (WGS) entry which is preliminary data.</text>
</comment>
<dbReference type="PROSITE" id="PS50157">
    <property type="entry name" value="ZINC_FINGER_C2H2_2"/>
    <property type="match status" value="1"/>
</dbReference>